<proteinExistence type="inferred from homology"/>
<dbReference type="RefSeq" id="XP_023089333.1">
    <property type="nucleotide sequence ID" value="XM_023237849.1"/>
</dbReference>
<keyword evidence="9" id="KW-0961">Cell wall biogenesis/degradation</keyword>
<evidence type="ECO:0000313" key="12">
    <source>
        <dbReference type="EMBL" id="BAE56296.1"/>
    </source>
</evidence>
<protein>
    <recommendedName>
        <fullName evidence="2 9">Chitin synthase</fullName>
        <ecNumber evidence="2 9">2.4.1.16</ecNumber>
    </recommendedName>
</protein>
<dbReference type="PANTHER" id="PTHR22914:SF39">
    <property type="entry name" value="CHITIN SYNTHASE"/>
    <property type="match status" value="1"/>
</dbReference>
<dbReference type="Pfam" id="PF01644">
    <property type="entry name" value="Chitin_synth_1"/>
    <property type="match status" value="1"/>
</dbReference>
<keyword evidence="5 9" id="KW-0808">Transferase</keyword>
<dbReference type="EC" id="2.4.1.16" evidence="2 9"/>
<name>Q2UQ69_ASPOR</name>
<keyword evidence="3 9" id="KW-1003">Cell membrane</keyword>
<dbReference type="InterPro" id="IPR013616">
    <property type="entry name" value="Chitin_synth_N"/>
</dbReference>
<evidence type="ECO:0000256" key="10">
    <source>
        <dbReference type="SAM" id="MobiDB-lite"/>
    </source>
</evidence>
<keyword evidence="8" id="KW-0472">Membrane</keyword>
<dbReference type="GO" id="GO:0006031">
    <property type="term" value="P:chitin biosynthetic process"/>
    <property type="evidence" value="ECO:0007669"/>
    <property type="project" value="UniProtKB-UniRule"/>
</dbReference>
<dbReference type="GO" id="GO:0030428">
    <property type="term" value="C:cell septum"/>
    <property type="evidence" value="ECO:0007669"/>
    <property type="project" value="TreeGrafter"/>
</dbReference>
<evidence type="ECO:0000256" key="2">
    <source>
        <dbReference type="ARBA" id="ARBA00012543"/>
    </source>
</evidence>
<organism evidence="12 13">
    <name type="scientific">Aspergillus oryzae (strain ATCC 42149 / RIB 40)</name>
    <name type="common">Yellow koji mold</name>
    <dbReference type="NCBI Taxonomy" id="510516"/>
    <lineage>
        <taxon>Eukaryota</taxon>
        <taxon>Fungi</taxon>
        <taxon>Dikarya</taxon>
        <taxon>Ascomycota</taxon>
        <taxon>Pezizomycotina</taxon>
        <taxon>Eurotiomycetes</taxon>
        <taxon>Eurotiomycetidae</taxon>
        <taxon>Eurotiales</taxon>
        <taxon>Aspergillaceae</taxon>
        <taxon>Aspergillus</taxon>
        <taxon>Aspergillus subgen. Circumdati</taxon>
    </lineage>
</organism>
<feature type="region of interest" description="Disordered" evidence="10">
    <location>
        <begin position="1"/>
        <end position="45"/>
    </location>
</feature>
<gene>
    <name evidence="12" type="ORF">AO090005001370</name>
</gene>
<dbReference type="KEGG" id="aor:AO090005001370"/>
<evidence type="ECO:0000256" key="1">
    <source>
        <dbReference type="ARBA" id="ARBA00004651"/>
    </source>
</evidence>
<comment type="function">
    <text evidence="9">Polymerizes chitin, a structural polymer of the cell wall and septum, by transferring the sugar moiety of UDP-GlcNAc to the non-reducing end of the growing chitin polymer.</text>
</comment>
<evidence type="ECO:0000256" key="9">
    <source>
        <dbReference type="RuleBase" id="RU366040"/>
    </source>
</evidence>
<evidence type="ECO:0000256" key="7">
    <source>
        <dbReference type="ARBA" id="ARBA00022989"/>
    </source>
</evidence>
<feature type="compositionally biased region" description="Polar residues" evidence="10">
    <location>
        <begin position="1"/>
        <end position="23"/>
    </location>
</feature>
<feature type="compositionally biased region" description="Basic and acidic residues" evidence="10">
    <location>
        <begin position="30"/>
        <end position="45"/>
    </location>
</feature>
<keyword evidence="7" id="KW-1133">Transmembrane helix</keyword>
<dbReference type="Pfam" id="PF08407">
    <property type="entry name" value="Chitin_synth_1N"/>
    <property type="match status" value="1"/>
</dbReference>
<feature type="compositionally biased region" description="Polar residues" evidence="10">
    <location>
        <begin position="78"/>
        <end position="107"/>
    </location>
</feature>
<sequence>MDNQFGQSDQSVYSREFTENSPPMGNGRSPTERYDREDRLYHGEHAESLLHSVPLGLPYPAYEPESQPFSYEIPEQLSLRSPSTKRQSSHPRSPQSISRDPFTSPQTFAHADDASAPDSWRQRQTPAPSALRRYPTRRINLVQGSVLSVDYPVPSAIRNAIQPKYRDAGEGFTEEFTHLRYTAATCDPDEFTLRNGYNLRASMYNRSTELLIAITYYNEDKVLTARTLHGVMQNIREIVNLKKTEFWNKGGPAWQKIVVCLVFDGIDPCDKNTLDVLATVGVYQDGIMKHDVDGRETVAHIFEYTTQLSITPSQQLIRPHGEEPTTLPPVQTIFCLKQQNSKKINSHRWLFNAFGRLLNPEVVILIDAGTKPGHKSLLALWEAFYNNKNLGGACGEIHALLGQRWEKLLNPLVAAQNFEYKISNILDKPLESAFGYARSLLTGTEL</sequence>
<comment type="similarity">
    <text evidence="9">Belongs to the chitin synthase family.</text>
</comment>
<evidence type="ECO:0000256" key="3">
    <source>
        <dbReference type="ARBA" id="ARBA00022475"/>
    </source>
</evidence>
<feature type="region of interest" description="Disordered" evidence="10">
    <location>
        <begin position="77"/>
        <end position="132"/>
    </location>
</feature>
<dbReference type="InterPro" id="IPR004835">
    <property type="entry name" value="Chitin_synth"/>
</dbReference>
<dbReference type="Proteomes" id="UP000006564">
    <property type="component" value="Chromosome 1"/>
</dbReference>
<dbReference type="GeneID" id="10099588"/>
<evidence type="ECO:0000259" key="11">
    <source>
        <dbReference type="Pfam" id="PF08407"/>
    </source>
</evidence>
<dbReference type="STRING" id="510516.Q2UQ69"/>
<keyword evidence="4 9" id="KW-0328">Glycosyltransferase</keyword>
<comment type="catalytic activity">
    <reaction evidence="9">
        <text>[(1-&gt;4)-N-acetyl-beta-D-glucosaminyl](n) + UDP-N-acetyl-alpha-D-glucosamine = [(1-&gt;4)-N-acetyl-beta-D-glucosaminyl](n+1) + UDP + H(+)</text>
        <dbReference type="Rhea" id="RHEA:16637"/>
        <dbReference type="Rhea" id="RHEA-COMP:9593"/>
        <dbReference type="Rhea" id="RHEA-COMP:9595"/>
        <dbReference type="ChEBI" id="CHEBI:15378"/>
        <dbReference type="ChEBI" id="CHEBI:17029"/>
        <dbReference type="ChEBI" id="CHEBI:57705"/>
        <dbReference type="ChEBI" id="CHEBI:58223"/>
        <dbReference type="EC" id="2.4.1.16"/>
    </reaction>
</comment>
<dbReference type="EMBL" id="AP007151">
    <property type="protein sequence ID" value="BAE56296.1"/>
    <property type="molecule type" value="Genomic_DNA"/>
</dbReference>
<evidence type="ECO:0000256" key="4">
    <source>
        <dbReference type="ARBA" id="ARBA00022676"/>
    </source>
</evidence>
<dbReference type="OMA" id="TSKRWAQ"/>
<dbReference type="VEuPathDB" id="FungiDB:AO090005001370"/>
<reference evidence="12 13" key="1">
    <citation type="journal article" date="2005" name="Nature">
        <title>Genome sequencing and analysis of Aspergillus oryzae.</title>
        <authorList>
            <person name="Machida M."/>
            <person name="Asai K."/>
            <person name="Sano M."/>
            <person name="Tanaka T."/>
            <person name="Kumagai T."/>
            <person name="Terai G."/>
            <person name="Kusumoto K."/>
            <person name="Arima T."/>
            <person name="Akita O."/>
            <person name="Kashiwagi Y."/>
            <person name="Abe K."/>
            <person name="Gomi K."/>
            <person name="Horiuchi H."/>
            <person name="Kitamoto K."/>
            <person name="Kobayashi T."/>
            <person name="Takeuchi M."/>
            <person name="Denning D.W."/>
            <person name="Galagan J.E."/>
            <person name="Nierman W.C."/>
            <person name="Yu J."/>
            <person name="Archer D.B."/>
            <person name="Bennett J.W."/>
            <person name="Bhatnagar D."/>
            <person name="Cleveland T.E."/>
            <person name="Fedorova N.D."/>
            <person name="Gotoh O."/>
            <person name="Horikawa H."/>
            <person name="Hosoyama A."/>
            <person name="Ichinomiya M."/>
            <person name="Igarashi R."/>
            <person name="Iwashita K."/>
            <person name="Juvvadi P.R."/>
            <person name="Kato M."/>
            <person name="Kato Y."/>
            <person name="Kin T."/>
            <person name="Kokubun A."/>
            <person name="Maeda H."/>
            <person name="Maeyama N."/>
            <person name="Maruyama J."/>
            <person name="Nagasaki H."/>
            <person name="Nakajima T."/>
            <person name="Oda K."/>
            <person name="Okada K."/>
            <person name="Paulsen I."/>
            <person name="Sakamoto K."/>
            <person name="Sawano T."/>
            <person name="Takahashi M."/>
            <person name="Takase K."/>
            <person name="Terabayashi Y."/>
            <person name="Wortman J."/>
            <person name="Yamada O."/>
            <person name="Yamagata Y."/>
            <person name="Anazawa H."/>
            <person name="Hata Y."/>
            <person name="Koide Y."/>
            <person name="Komori T."/>
            <person name="Koyama Y."/>
            <person name="Minetoki T."/>
            <person name="Suharnan S."/>
            <person name="Tanaka A."/>
            <person name="Isono K."/>
            <person name="Kuhara S."/>
            <person name="Ogasawara N."/>
            <person name="Kikuchi H."/>
        </authorList>
    </citation>
    <scope>NUCLEOTIDE SEQUENCE [LARGE SCALE GENOMIC DNA]</scope>
    <source>
        <strain evidence="13">ATCC 42149 / RIB 40</strain>
    </source>
</reference>
<comment type="subcellular location">
    <subcellularLocation>
        <location evidence="1 9">Cell membrane</location>
        <topology evidence="1 9">Multi-pass membrane protein</topology>
    </subcellularLocation>
</comment>
<keyword evidence="6" id="KW-0812">Transmembrane</keyword>
<dbReference type="CAZy" id="GT2">
    <property type="family name" value="Glycosyltransferase Family 2"/>
</dbReference>
<dbReference type="AlphaFoldDB" id="Q2UQ69"/>
<evidence type="ECO:0000256" key="8">
    <source>
        <dbReference type="ARBA" id="ARBA00023136"/>
    </source>
</evidence>
<evidence type="ECO:0000256" key="6">
    <source>
        <dbReference type="ARBA" id="ARBA00022692"/>
    </source>
</evidence>
<evidence type="ECO:0000256" key="5">
    <source>
        <dbReference type="ARBA" id="ARBA00022679"/>
    </source>
</evidence>
<dbReference type="GO" id="GO:0004100">
    <property type="term" value="F:chitin synthase activity"/>
    <property type="evidence" value="ECO:0007669"/>
    <property type="project" value="UniProtKB-UniRule"/>
</dbReference>
<dbReference type="HOGENOM" id="CLU_613905_0_0_1"/>
<accession>Q2UQ69</accession>
<keyword evidence="13" id="KW-1185">Reference proteome</keyword>
<evidence type="ECO:0000313" key="13">
    <source>
        <dbReference type="Proteomes" id="UP000006564"/>
    </source>
</evidence>
<feature type="domain" description="Chitin synthase N-terminal" evidence="11">
    <location>
        <begin position="137"/>
        <end position="209"/>
    </location>
</feature>
<dbReference type="GO" id="GO:0005886">
    <property type="term" value="C:plasma membrane"/>
    <property type="evidence" value="ECO:0007669"/>
    <property type="project" value="UniProtKB-SubCell"/>
</dbReference>
<dbReference type="GO" id="GO:0071555">
    <property type="term" value="P:cell wall organization"/>
    <property type="evidence" value="ECO:0007669"/>
    <property type="project" value="UniProtKB-KW"/>
</dbReference>
<dbReference type="PANTHER" id="PTHR22914">
    <property type="entry name" value="CHITIN SYNTHASE"/>
    <property type="match status" value="1"/>
</dbReference>